<name>A0A7W9EQI0_9SPHN</name>
<keyword evidence="5 6" id="KW-0472">Membrane</keyword>
<feature type="transmembrane region" description="Helical" evidence="6">
    <location>
        <begin position="438"/>
        <end position="457"/>
    </location>
</feature>
<reference evidence="7 8" key="1">
    <citation type="submission" date="2020-08" db="EMBL/GenBank/DDBJ databases">
        <title>Genomic Encyclopedia of Type Strains, Phase IV (KMG-IV): sequencing the most valuable type-strain genomes for metagenomic binning, comparative biology and taxonomic classification.</title>
        <authorList>
            <person name="Goeker M."/>
        </authorList>
    </citation>
    <scope>NUCLEOTIDE SEQUENCE [LARGE SCALE GENOMIC DNA]</scope>
    <source>
        <strain evidence="7 8">DSM 27163</strain>
    </source>
</reference>
<dbReference type="SUPFAM" id="SSF103473">
    <property type="entry name" value="MFS general substrate transporter"/>
    <property type="match status" value="1"/>
</dbReference>
<gene>
    <name evidence="7" type="ORF">FHR21_002049</name>
</gene>
<evidence type="ECO:0000256" key="4">
    <source>
        <dbReference type="ARBA" id="ARBA00022989"/>
    </source>
</evidence>
<feature type="transmembrane region" description="Helical" evidence="6">
    <location>
        <begin position="29"/>
        <end position="49"/>
    </location>
</feature>
<feature type="transmembrane region" description="Helical" evidence="6">
    <location>
        <begin position="295"/>
        <end position="314"/>
    </location>
</feature>
<feature type="transmembrane region" description="Helical" evidence="6">
    <location>
        <begin position="267"/>
        <end position="289"/>
    </location>
</feature>
<feature type="transmembrane region" description="Helical" evidence="6">
    <location>
        <begin position="113"/>
        <end position="133"/>
    </location>
</feature>
<dbReference type="InterPro" id="IPR050495">
    <property type="entry name" value="ATG22/LtaA_families"/>
</dbReference>
<comment type="subcellular location">
    <subcellularLocation>
        <location evidence="1">Endomembrane system</location>
        <topology evidence="1">Multi-pass membrane protein</topology>
    </subcellularLocation>
</comment>
<evidence type="ECO:0000313" key="7">
    <source>
        <dbReference type="EMBL" id="MBB5706692.1"/>
    </source>
</evidence>
<feature type="transmembrane region" description="Helical" evidence="6">
    <location>
        <begin position="404"/>
        <end position="426"/>
    </location>
</feature>
<dbReference type="PANTHER" id="PTHR23519:SF1">
    <property type="entry name" value="AUTOPHAGY-RELATED PROTEIN 22"/>
    <property type="match status" value="1"/>
</dbReference>
<dbReference type="PANTHER" id="PTHR23519">
    <property type="entry name" value="AUTOPHAGY-RELATED PROTEIN 22"/>
    <property type="match status" value="1"/>
</dbReference>
<evidence type="ECO:0000256" key="6">
    <source>
        <dbReference type="SAM" id="Phobius"/>
    </source>
</evidence>
<evidence type="ECO:0000256" key="1">
    <source>
        <dbReference type="ARBA" id="ARBA00004127"/>
    </source>
</evidence>
<keyword evidence="2" id="KW-0813">Transport</keyword>
<feature type="transmembrane region" description="Helical" evidence="6">
    <location>
        <begin position="89"/>
        <end position="107"/>
    </location>
</feature>
<protein>
    <submittedName>
        <fullName evidence="7">UMF1 family MFS transporter</fullName>
    </submittedName>
</protein>
<feature type="transmembrane region" description="Helical" evidence="6">
    <location>
        <begin position="326"/>
        <end position="344"/>
    </location>
</feature>
<dbReference type="Proteomes" id="UP000537161">
    <property type="component" value="Unassembled WGS sequence"/>
</dbReference>
<dbReference type="AlphaFoldDB" id="A0A7W9EQI0"/>
<dbReference type="Pfam" id="PF11700">
    <property type="entry name" value="ATG22"/>
    <property type="match status" value="1"/>
</dbReference>
<keyword evidence="8" id="KW-1185">Reference proteome</keyword>
<evidence type="ECO:0000256" key="3">
    <source>
        <dbReference type="ARBA" id="ARBA00022692"/>
    </source>
</evidence>
<dbReference type="GO" id="GO:0012505">
    <property type="term" value="C:endomembrane system"/>
    <property type="evidence" value="ECO:0007669"/>
    <property type="project" value="UniProtKB-SubCell"/>
</dbReference>
<evidence type="ECO:0000313" key="8">
    <source>
        <dbReference type="Proteomes" id="UP000537161"/>
    </source>
</evidence>
<feature type="transmembrane region" description="Helical" evidence="6">
    <location>
        <begin position="364"/>
        <end position="383"/>
    </location>
</feature>
<evidence type="ECO:0000256" key="2">
    <source>
        <dbReference type="ARBA" id="ARBA00022448"/>
    </source>
</evidence>
<dbReference type="RefSeq" id="WP_184097823.1">
    <property type="nucleotide sequence ID" value="NZ_JACIJH010000005.1"/>
</dbReference>
<feature type="transmembrane region" description="Helical" evidence="6">
    <location>
        <begin position="61"/>
        <end position="80"/>
    </location>
</feature>
<organism evidence="7 8">
    <name type="scientific">Sphingopyxis panaciterrulae</name>
    <dbReference type="NCBI Taxonomy" id="462372"/>
    <lineage>
        <taxon>Bacteria</taxon>
        <taxon>Pseudomonadati</taxon>
        <taxon>Pseudomonadota</taxon>
        <taxon>Alphaproteobacteria</taxon>
        <taxon>Sphingomonadales</taxon>
        <taxon>Sphingomonadaceae</taxon>
        <taxon>Sphingopyxis</taxon>
    </lineage>
</organism>
<dbReference type="EMBL" id="JACIJH010000005">
    <property type="protein sequence ID" value="MBB5706692.1"/>
    <property type="molecule type" value="Genomic_DNA"/>
</dbReference>
<feature type="transmembrane region" description="Helical" evidence="6">
    <location>
        <begin position="205"/>
        <end position="225"/>
    </location>
</feature>
<dbReference type="InterPro" id="IPR036259">
    <property type="entry name" value="MFS_trans_sf"/>
</dbReference>
<dbReference type="InterPro" id="IPR024671">
    <property type="entry name" value="Atg22-like"/>
</dbReference>
<comment type="caution">
    <text evidence="7">The sequence shown here is derived from an EMBL/GenBank/DDBJ whole genome shotgun (WGS) entry which is preliminary data.</text>
</comment>
<keyword evidence="4 6" id="KW-1133">Transmembrane helix</keyword>
<accession>A0A7W9EQI0</accession>
<proteinExistence type="predicted"/>
<keyword evidence="3 6" id="KW-0812">Transmembrane</keyword>
<sequence>MATVTAAASAPSRLDRAGLGWALFEGGRIPYVVMLGVVFMPYFAQTVVGDVVAGQAEVANFAKYAGFAAACTAPLLGALLDQRGPRKPWIVAFMAVLVGVVAMLWFAQPGGAGLSVAVVVTLLVLGKLFYTYTEMLHNSLLAVAASGGSMARLSGLSITIGASSGFLFLIFVLLALALPAQGGVRFVAAAPLFGLDTASYQHLRIVPVFAALLLVAASLPLLRYARDYPPTNKSWNASFRGAFAYLGGLANHLKARPNAAKFLLARMIYADGLTAISIFTGVLAGGVMGWSATELLLLGIGQLAASAIGAALLARIDMRIGSKRALQIMLGGMILALLVVVGTAPDRIFFIPLDSASLAWDGPVFRHVTDIVFLALLLVMTGLTSGTTASSRALLASLSPASEAGAYFGLYAMAGTVTAWLAPLAIGWATKATESQQAGFVPVIVLLAVGLALLSTVKPSATAEKEEE</sequence>
<evidence type="ECO:0000256" key="5">
    <source>
        <dbReference type="ARBA" id="ARBA00023136"/>
    </source>
</evidence>
<dbReference type="Gene3D" id="1.20.1250.20">
    <property type="entry name" value="MFS general substrate transporter like domains"/>
    <property type="match status" value="1"/>
</dbReference>